<proteinExistence type="predicted"/>
<dbReference type="InterPro" id="IPR009078">
    <property type="entry name" value="Ferritin-like_SF"/>
</dbReference>
<dbReference type="AlphaFoldDB" id="A0A371FRD5"/>
<dbReference type="SUPFAM" id="SSF47240">
    <property type="entry name" value="Ferritin-like"/>
    <property type="match status" value="1"/>
</dbReference>
<name>A0A371FRD5_MUCPR</name>
<dbReference type="OrthoDB" id="10248373at2759"/>
<reference evidence="1" key="1">
    <citation type="submission" date="2018-05" db="EMBL/GenBank/DDBJ databases">
        <title>Draft genome of Mucuna pruriens seed.</title>
        <authorList>
            <person name="Nnadi N.E."/>
            <person name="Vos R."/>
            <person name="Hasami M.H."/>
            <person name="Devisetty U.K."/>
            <person name="Aguiy J.C."/>
        </authorList>
    </citation>
    <scope>NUCLEOTIDE SEQUENCE [LARGE SCALE GENOMIC DNA]</scope>
    <source>
        <strain evidence="1">JCA_2017</strain>
    </source>
</reference>
<feature type="non-terminal residue" evidence="1">
    <location>
        <position position="1"/>
    </location>
</feature>
<dbReference type="Proteomes" id="UP000257109">
    <property type="component" value="Unassembled WGS sequence"/>
</dbReference>
<dbReference type="STRING" id="157652.A0A371FRD5"/>
<organism evidence="1 2">
    <name type="scientific">Mucuna pruriens</name>
    <name type="common">Velvet bean</name>
    <name type="synonym">Dolichos pruriens</name>
    <dbReference type="NCBI Taxonomy" id="157652"/>
    <lineage>
        <taxon>Eukaryota</taxon>
        <taxon>Viridiplantae</taxon>
        <taxon>Streptophyta</taxon>
        <taxon>Embryophyta</taxon>
        <taxon>Tracheophyta</taxon>
        <taxon>Spermatophyta</taxon>
        <taxon>Magnoliopsida</taxon>
        <taxon>eudicotyledons</taxon>
        <taxon>Gunneridae</taxon>
        <taxon>Pentapetalae</taxon>
        <taxon>rosids</taxon>
        <taxon>fabids</taxon>
        <taxon>Fabales</taxon>
        <taxon>Fabaceae</taxon>
        <taxon>Papilionoideae</taxon>
        <taxon>50 kb inversion clade</taxon>
        <taxon>NPAAA clade</taxon>
        <taxon>indigoferoid/millettioid clade</taxon>
        <taxon>Phaseoleae</taxon>
        <taxon>Mucuna</taxon>
    </lineage>
</organism>
<dbReference type="Gene3D" id="1.10.620.20">
    <property type="entry name" value="Ribonucleotide Reductase, subunit A"/>
    <property type="match status" value="1"/>
</dbReference>
<sequence length="82" mass="9530">MTTPLFLSTLSIPISEPVLTPSPNGIIPENVASRFMKEVEVLETRALYSFQMENFHFEMFNLLLDRYVKDSAQKVHHFRTID</sequence>
<dbReference type="GO" id="GO:0016491">
    <property type="term" value="F:oxidoreductase activity"/>
    <property type="evidence" value="ECO:0007669"/>
    <property type="project" value="InterPro"/>
</dbReference>
<dbReference type="InterPro" id="IPR012348">
    <property type="entry name" value="RNR-like"/>
</dbReference>
<comment type="caution">
    <text evidence="1">The sequence shown here is derived from an EMBL/GenBank/DDBJ whole genome shotgun (WGS) entry which is preliminary data.</text>
</comment>
<dbReference type="EMBL" id="QJKJ01008068">
    <property type="protein sequence ID" value="RDX80897.1"/>
    <property type="molecule type" value="Genomic_DNA"/>
</dbReference>
<evidence type="ECO:0000313" key="1">
    <source>
        <dbReference type="EMBL" id="RDX80897.1"/>
    </source>
</evidence>
<accession>A0A371FRD5</accession>
<gene>
    <name evidence="1" type="primary">TSO2</name>
    <name evidence="1" type="ORF">CR513_38481</name>
</gene>
<evidence type="ECO:0000313" key="2">
    <source>
        <dbReference type="Proteomes" id="UP000257109"/>
    </source>
</evidence>
<protein>
    <submittedName>
        <fullName evidence="1">Ribonucleoside-diphosphate reductase small chain C</fullName>
    </submittedName>
</protein>
<keyword evidence="2" id="KW-1185">Reference proteome</keyword>